<dbReference type="Gene3D" id="3.30.450.40">
    <property type="match status" value="1"/>
</dbReference>
<dbReference type="EMBL" id="RKKU01000001">
    <property type="protein sequence ID" value="ROZ88205.1"/>
    <property type="molecule type" value="Genomic_DNA"/>
</dbReference>
<protein>
    <recommendedName>
        <fullName evidence="1">HDOD domain-containing protein</fullName>
    </recommendedName>
</protein>
<comment type="caution">
    <text evidence="2">The sequence shown here is derived from an EMBL/GenBank/DDBJ whole genome shotgun (WGS) entry which is preliminary data.</text>
</comment>
<organism evidence="2 3">
    <name type="scientific">Pseudomonas neustonica</name>
    <dbReference type="NCBI Taxonomy" id="2487346"/>
    <lineage>
        <taxon>Bacteria</taxon>
        <taxon>Pseudomonadati</taxon>
        <taxon>Pseudomonadota</taxon>
        <taxon>Gammaproteobacteria</taxon>
        <taxon>Pseudomonadales</taxon>
        <taxon>Pseudomonadaceae</taxon>
        <taxon>Pseudomonas</taxon>
    </lineage>
</organism>
<name>A0ABX9XMP1_9PSED</name>
<proteinExistence type="predicted"/>
<dbReference type="Gene3D" id="1.10.3210.10">
    <property type="entry name" value="Hypothetical protein af1432"/>
    <property type="match status" value="1"/>
</dbReference>
<evidence type="ECO:0000259" key="1">
    <source>
        <dbReference type="PROSITE" id="PS51833"/>
    </source>
</evidence>
<reference evidence="2 3" key="1">
    <citation type="submission" date="2018-11" db="EMBL/GenBank/DDBJ databases">
        <authorList>
            <person name="Jang G.I."/>
            <person name="Hwang C.Y."/>
        </authorList>
    </citation>
    <scope>NUCLEOTIDE SEQUENCE [LARGE SCALE GENOMIC DNA]</scope>
    <source>
        <strain evidence="2 3">SSM26</strain>
    </source>
</reference>
<dbReference type="PROSITE" id="PS51833">
    <property type="entry name" value="HDOD"/>
    <property type="match status" value="1"/>
</dbReference>
<feature type="domain" description="HDOD" evidence="1">
    <location>
        <begin position="27"/>
        <end position="219"/>
    </location>
</feature>
<sequence>MSTAQPTHTGNTDIIGSLRQKLNATVLPITPAQRKRLLDQLNSEMLSMGELTQEILSVPVAALHICRAAGDAARNRDIDILTLEQACGLLGTQRLGTLLGNIPVLEEEQLPKAYTQLLSISEHAVSQAQGLFSQRIARLWHEMSLATLLFLSPLWALAYIKPHIFDQWDELNRGLLPKHLSKRKVAENTALGFLLVQQVAQDWWLPPWILQGYRSLNASRRIMVKALHIARNANNPQEQQAQLDADRELYRWLTQPANSLLMASGIALGSHHNWYAVHTLRWQQLSALFLGCSVAQAQHTSHESAANSARAQHNRSPGQPWLPAMSLPWPADYAPAVEPAAKPASTPSTPTPPAPIRPERWRHLCVTLNTQPSPFTTLPQLLDCALKAMHDGLGLQQCWIALFNGKSQQLVVGAALGFEAGQTAVGTKLGNPRGSAWGNWLSSEPCHHLDKERLSSLGPLLPGALKVMAPDSAFELIPMIHKNQVLGLMFACNPGNQRLMDQQRQKALIKTASCAVTGLLNFKQRGQDVSTPSRPDQ</sequence>
<evidence type="ECO:0000313" key="2">
    <source>
        <dbReference type="EMBL" id="ROZ88205.1"/>
    </source>
</evidence>
<dbReference type="Proteomes" id="UP000275199">
    <property type="component" value="Unassembled WGS sequence"/>
</dbReference>
<accession>A0ABX9XMP1</accession>
<dbReference type="SUPFAM" id="SSF109604">
    <property type="entry name" value="HD-domain/PDEase-like"/>
    <property type="match status" value="1"/>
</dbReference>
<dbReference type="InterPro" id="IPR029016">
    <property type="entry name" value="GAF-like_dom_sf"/>
</dbReference>
<gene>
    <name evidence="2" type="ORF">EF096_00455</name>
</gene>
<evidence type="ECO:0000313" key="3">
    <source>
        <dbReference type="Proteomes" id="UP000275199"/>
    </source>
</evidence>
<dbReference type="SUPFAM" id="SSF55781">
    <property type="entry name" value="GAF domain-like"/>
    <property type="match status" value="1"/>
</dbReference>
<keyword evidence="3" id="KW-1185">Reference proteome</keyword>
<dbReference type="InterPro" id="IPR013976">
    <property type="entry name" value="HDOD"/>
</dbReference>
<dbReference type="RefSeq" id="WP_123887639.1">
    <property type="nucleotide sequence ID" value="NZ_RKKU01000001.1"/>
</dbReference>